<keyword evidence="4" id="KW-1185">Reference proteome</keyword>
<gene>
    <name evidence="3" type="ORF">OLC1_LOCUS7431</name>
</gene>
<dbReference type="Gene3D" id="2.40.50.140">
    <property type="entry name" value="Nucleic acid-binding proteins"/>
    <property type="match status" value="1"/>
</dbReference>
<evidence type="ECO:0000256" key="1">
    <source>
        <dbReference type="ARBA" id="ARBA00023125"/>
    </source>
</evidence>
<evidence type="ECO:0000313" key="4">
    <source>
        <dbReference type="Proteomes" id="UP001161247"/>
    </source>
</evidence>
<dbReference type="InterPro" id="IPR012340">
    <property type="entry name" value="NA-bd_OB-fold"/>
</dbReference>
<dbReference type="InterPro" id="IPR011344">
    <property type="entry name" value="ssDNA-bd"/>
</dbReference>
<dbReference type="GO" id="GO:0003697">
    <property type="term" value="F:single-stranded DNA binding"/>
    <property type="evidence" value="ECO:0007669"/>
    <property type="project" value="InterPro"/>
</dbReference>
<dbReference type="InterPro" id="IPR000424">
    <property type="entry name" value="Primosome_PriB/ssb"/>
</dbReference>
<dbReference type="GO" id="GO:0006264">
    <property type="term" value="P:mitochondrial DNA replication"/>
    <property type="evidence" value="ECO:0007669"/>
    <property type="project" value="TreeGrafter"/>
</dbReference>
<accession>A0AAV1CMW8</accession>
<protein>
    <submittedName>
        <fullName evidence="3">OLC1v1032967C1</fullName>
    </submittedName>
</protein>
<sequence>MPLSSAIFSLTKKSWKLHNLLPFDRVRTFCHRASTRPRWSFFADADTETESSVYQEALKSQRPTTVVYKTQPVNSVSLIGTVTRELKRINCDAGLGVHTVLKVSAARQSKQSFQVLLKMWHEMAEMSLNHLKPNDFIYVRGHLGSYMKADRNGNPWIHYQVDVKELNYVAKTADDKPVYRKSNKLDLQDDLEREKERLHLWQIFFANPYEWKDYRRSKVNPKHPDFKHMSTGEALWLQHDNPPWVKRQLQLLDSEMPSLRIEKQEMNITSCLPLLS</sequence>
<dbReference type="GO" id="GO:0042645">
    <property type="term" value="C:mitochondrial nucleoid"/>
    <property type="evidence" value="ECO:0007669"/>
    <property type="project" value="TreeGrafter"/>
</dbReference>
<dbReference type="AlphaFoldDB" id="A0AAV1CMW8"/>
<proteinExistence type="predicted"/>
<dbReference type="PROSITE" id="PS50935">
    <property type="entry name" value="SSB"/>
    <property type="match status" value="1"/>
</dbReference>
<organism evidence="3 4">
    <name type="scientific">Oldenlandia corymbosa var. corymbosa</name>
    <dbReference type="NCBI Taxonomy" id="529605"/>
    <lineage>
        <taxon>Eukaryota</taxon>
        <taxon>Viridiplantae</taxon>
        <taxon>Streptophyta</taxon>
        <taxon>Embryophyta</taxon>
        <taxon>Tracheophyta</taxon>
        <taxon>Spermatophyta</taxon>
        <taxon>Magnoliopsida</taxon>
        <taxon>eudicotyledons</taxon>
        <taxon>Gunneridae</taxon>
        <taxon>Pentapetalae</taxon>
        <taxon>asterids</taxon>
        <taxon>lamiids</taxon>
        <taxon>Gentianales</taxon>
        <taxon>Rubiaceae</taxon>
        <taxon>Rubioideae</taxon>
        <taxon>Spermacoceae</taxon>
        <taxon>Hedyotis-Oldenlandia complex</taxon>
        <taxon>Oldenlandia</taxon>
    </lineage>
</organism>
<reference evidence="3" key="1">
    <citation type="submission" date="2023-03" db="EMBL/GenBank/DDBJ databases">
        <authorList>
            <person name="Julca I."/>
        </authorList>
    </citation>
    <scope>NUCLEOTIDE SEQUENCE</scope>
</reference>
<dbReference type="EMBL" id="OX459119">
    <property type="protein sequence ID" value="CAI9096757.1"/>
    <property type="molecule type" value="Genomic_DNA"/>
</dbReference>
<dbReference type="PANTHER" id="PTHR10302:SF18">
    <property type="entry name" value="PROTEIN OSB1, MITOCHONDRIAL"/>
    <property type="match status" value="1"/>
</dbReference>
<dbReference type="Proteomes" id="UP001161247">
    <property type="component" value="Chromosome 2"/>
</dbReference>
<dbReference type="PANTHER" id="PTHR10302">
    <property type="entry name" value="SINGLE-STRANDED DNA-BINDING PROTEIN"/>
    <property type="match status" value="1"/>
</dbReference>
<evidence type="ECO:0000256" key="2">
    <source>
        <dbReference type="PROSITE-ProRule" id="PRU00252"/>
    </source>
</evidence>
<name>A0AAV1CMW8_OLDCO</name>
<keyword evidence="1 2" id="KW-0238">DNA-binding</keyword>
<dbReference type="SUPFAM" id="SSF50249">
    <property type="entry name" value="Nucleic acid-binding proteins"/>
    <property type="match status" value="1"/>
</dbReference>
<evidence type="ECO:0000313" key="3">
    <source>
        <dbReference type="EMBL" id="CAI9096757.1"/>
    </source>
</evidence>